<sequence>MSLTFVVYTENLERKINLDLEKIFRKHAKPTSIGGQAVIEGVMMKGPKDIAIAVRKQDKEIVVKKEEVKGISKSALTKVPMIRGVIALFDAMVLGVKSLTYSAEFFEEEDSTEEKGKFEMWVENTFGDKAGDILIYFSVVTAIAFGILLFIISPTVAMHFFKTKINNPLLLNIVEGVFRILLFVGYIVLISRMKDIQRVFEYHGAEHKTIHCYESGLPLTVENARQFPTLHPRCGTSFIVFVMITSLLLFSLIGWPNPVVRVLSRLLLMPVIAGISYEIIRWAGKSPSKIVRYISYPGLLFQKLTTKEPDDSQLEVAIEAMKNVLTDDKEVDIW</sequence>
<dbReference type="InterPro" id="IPR010787">
    <property type="entry name" value="DUF1385"/>
</dbReference>
<keyword evidence="1" id="KW-0812">Transmembrane</keyword>
<dbReference type="PANTHER" id="PTHR42867">
    <property type="entry name" value="MEMBRANE PROTEIN-RELATED"/>
    <property type="match status" value="1"/>
</dbReference>
<dbReference type="PANTHER" id="PTHR42867:SF1">
    <property type="entry name" value="MEMBRANE PROTEIN-RELATED"/>
    <property type="match status" value="1"/>
</dbReference>
<organism evidence="2 3">
    <name type="scientific">Crassaminicella indica</name>
    <dbReference type="NCBI Taxonomy" id="2855394"/>
    <lineage>
        <taxon>Bacteria</taxon>
        <taxon>Bacillati</taxon>
        <taxon>Bacillota</taxon>
        <taxon>Clostridia</taxon>
        <taxon>Eubacteriales</taxon>
        <taxon>Clostridiaceae</taxon>
        <taxon>Crassaminicella</taxon>
    </lineage>
</organism>
<feature type="transmembrane region" description="Helical" evidence="1">
    <location>
        <begin position="235"/>
        <end position="256"/>
    </location>
</feature>
<keyword evidence="1" id="KW-0472">Membrane</keyword>
<protein>
    <submittedName>
        <fullName evidence="2">DUF1385 domain-containing protein</fullName>
    </submittedName>
</protein>
<evidence type="ECO:0000313" key="2">
    <source>
        <dbReference type="EMBL" id="QXM06733.1"/>
    </source>
</evidence>
<feature type="transmembrane region" description="Helical" evidence="1">
    <location>
        <begin position="133"/>
        <end position="157"/>
    </location>
</feature>
<dbReference type="EMBL" id="CP078093">
    <property type="protein sequence ID" value="QXM06733.1"/>
    <property type="molecule type" value="Genomic_DNA"/>
</dbReference>
<gene>
    <name evidence="2" type="ORF">KVH43_03155</name>
</gene>
<evidence type="ECO:0000313" key="3">
    <source>
        <dbReference type="Proteomes" id="UP000886818"/>
    </source>
</evidence>
<keyword evidence="1" id="KW-1133">Transmembrane helix</keyword>
<dbReference type="Pfam" id="PF07136">
    <property type="entry name" value="DUF1385"/>
    <property type="match status" value="1"/>
</dbReference>
<proteinExistence type="predicted"/>
<feature type="transmembrane region" description="Helical" evidence="1">
    <location>
        <begin position="169"/>
        <end position="189"/>
    </location>
</feature>
<keyword evidence="3" id="KW-1185">Reference proteome</keyword>
<name>A0ABX8RCF4_9CLOT</name>
<reference evidence="2" key="1">
    <citation type="submission" date="2021-07" db="EMBL/GenBank/DDBJ databases">
        <title>Complete genome sequence of Crassaminicella sp. 143-21, isolated from a deep-sea hydrothermal vent.</title>
        <authorList>
            <person name="Li X."/>
        </authorList>
    </citation>
    <scope>NUCLEOTIDE SEQUENCE</scope>
    <source>
        <strain evidence="2">143-21</strain>
    </source>
</reference>
<accession>A0ABX8RCF4</accession>
<evidence type="ECO:0000256" key="1">
    <source>
        <dbReference type="SAM" id="Phobius"/>
    </source>
</evidence>
<feature type="transmembrane region" description="Helical" evidence="1">
    <location>
        <begin position="262"/>
        <end position="280"/>
    </location>
</feature>
<dbReference type="Proteomes" id="UP000886818">
    <property type="component" value="Chromosome"/>
</dbReference>